<accession>A0A100WM50</accession>
<comment type="pathway">
    <text evidence="13">Steroid metabolism; cholesterol degradation.</text>
</comment>
<keyword evidence="10" id="KW-0443">Lipid metabolism</keyword>
<reference evidence="19 20" key="1">
    <citation type="journal article" date="2016" name="Genome Announc.">
        <title>Draft Genome Sequences of Five Rapidly Growing Mycobacterium Species, M. thermoresistibile, M. fortuitum subsp. acetamidolyticum, M. canariasense, M. brisbanense, and M. novocastrense.</title>
        <authorList>
            <person name="Katahira K."/>
            <person name="Ogura Y."/>
            <person name="Gotoh Y."/>
            <person name="Hayashi T."/>
        </authorList>
    </citation>
    <scope>NUCLEOTIDE SEQUENCE [LARGE SCALE GENOMIC DNA]</scope>
    <source>
        <strain evidence="19 20">JCM6368</strain>
    </source>
</reference>
<comment type="cofactor">
    <cofactor evidence="1">
        <name>heme</name>
        <dbReference type="ChEBI" id="CHEBI:30413"/>
    </cofactor>
</comment>
<dbReference type="InterPro" id="IPR036396">
    <property type="entry name" value="Cyt_P450_sf"/>
</dbReference>
<evidence type="ECO:0000256" key="7">
    <source>
        <dbReference type="ARBA" id="ARBA00023002"/>
    </source>
</evidence>
<evidence type="ECO:0000256" key="16">
    <source>
        <dbReference type="ARBA" id="ARBA00082981"/>
    </source>
</evidence>
<evidence type="ECO:0000256" key="17">
    <source>
        <dbReference type="ARBA" id="ARBA00083909"/>
    </source>
</evidence>
<protein>
    <recommendedName>
        <fullName evidence="14">Steroid C26-monooxygenase</fullName>
    </recommendedName>
    <alternativeName>
        <fullName evidence="15">Cholest-4-en-3-one C26-monooxygenase</fullName>
    </alternativeName>
    <alternativeName>
        <fullName evidence="17">Cholesterol C26-monooxygenase</fullName>
    </alternativeName>
    <alternativeName>
        <fullName evidence="16">Steroid C27-monooxygenase</fullName>
    </alternativeName>
</protein>
<dbReference type="GO" id="GO:0020037">
    <property type="term" value="F:heme binding"/>
    <property type="evidence" value="ECO:0007669"/>
    <property type="project" value="InterPro"/>
</dbReference>
<dbReference type="InterPro" id="IPR017972">
    <property type="entry name" value="Cyt_P450_CS"/>
</dbReference>
<dbReference type="InterPro" id="IPR001128">
    <property type="entry name" value="Cyt_P450"/>
</dbReference>
<dbReference type="PROSITE" id="PS00086">
    <property type="entry name" value="CYTOCHROME_P450"/>
    <property type="match status" value="1"/>
</dbReference>
<dbReference type="PANTHER" id="PTHR46696:SF4">
    <property type="entry name" value="BIOTIN BIOSYNTHESIS CYTOCHROME P450"/>
    <property type="match status" value="1"/>
</dbReference>
<evidence type="ECO:0000256" key="5">
    <source>
        <dbReference type="ARBA" id="ARBA00022723"/>
    </source>
</evidence>
<dbReference type="InterPro" id="IPR002397">
    <property type="entry name" value="Cyt_P450_B"/>
</dbReference>
<keyword evidence="8 18" id="KW-0408">Iron</keyword>
<keyword evidence="11" id="KW-1207">Sterol metabolism</keyword>
<evidence type="ECO:0000256" key="18">
    <source>
        <dbReference type="RuleBase" id="RU000461"/>
    </source>
</evidence>
<dbReference type="EMBL" id="BCSZ01000008">
    <property type="protein sequence ID" value="GAT00465.1"/>
    <property type="molecule type" value="Genomic_DNA"/>
</dbReference>
<evidence type="ECO:0000256" key="12">
    <source>
        <dbReference type="ARBA" id="ARBA00023221"/>
    </source>
</evidence>
<keyword evidence="9 18" id="KW-0503">Monooxygenase</keyword>
<organism evidence="19 20">
    <name type="scientific">Mycolicibacterium fortuitum subsp. acetamidolyticum</name>
    <dbReference type="NCBI Taxonomy" id="144550"/>
    <lineage>
        <taxon>Bacteria</taxon>
        <taxon>Bacillati</taxon>
        <taxon>Actinomycetota</taxon>
        <taxon>Actinomycetes</taxon>
        <taxon>Mycobacteriales</taxon>
        <taxon>Mycobacteriaceae</taxon>
        <taxon>Mycolicibacterium</taxon>
    </lineage>
</organism>
<dbReference type="PRINTS" id="PR00385">
    <property type="entry name" value="P450"/>
</dbReference>
<gene>
    <name evidence="19" type="ORF">RMCFA_0579</name>
</gene>
<dbReference type="AlphaFoldDB" id="A0A100WM50"/>
<evidence type="ECO:0000256" key="14">
    <source>
        <dbReference type="ARBA" id="ARBA00070775"/>
    </source>
</evidence>
<dbReference type="GO" id="GO:0036199">
    <property type="term" value="F:cholest-4-en-3-one 26-monooxygenase activity"/>
    <property type="evidence" value="ECO:0007669"/>
    <property type="project" value="TreeGrafter"/>
</dbReference>
<evidence type="ECO:0000256" key="2">
    <source>
        <dbReference type="ARBA" id="ARBA00010617"/>
    </source>
</evidence>
<dbReference type="Gene3D" id="1.10.630.10">
    <property type="entry name" value="Cytochrome P450"/>
    <property type="match status" value="1"/>
</dbReference>
<evidence type="ECO:0000256" key="11">
    <source>
        <dbReference type="ARBA" id="ARBA00023166"/>
    </source>
</evidence>
<dbReference type="GO" id="GO:0006707">
    <property type="term" value="P:cholesterol catabolic process"/>
    <property type="evidence" value="ECO:0007669"/>
    <property type="project" value="TreeGrafter"/>
</dbReference>
<dbReference type="Pfam" id="PF00067">
    <property type="entry name" value="p450"/>
    <property type="match status" value="1"/>
</dbReference>
<dbReference type="SUPFAM" id="SSF48264">
    <property type="entry name" value="Cytochrome P450"/>
    <property type="match status" value="1"/>
</dbReference>
<evidence type="ECO:0000256" key="4">
    <source>
        <dbReference type="ARBA" id="ARBA00022617"/>
    </source>
</evidence>
<evidence type="ECO:0000256" key="13">
    <source>
        <dbReference type="ARBA" id="ARBA00049645"/>
    </source>
</evidence>
<evidence type="ECO:0000256" key="1">
    <source>
        <dbReference type="ARBA" id="ARBA00001971"/>
    </source>
</evidence>
<evidence type="ECO:0000256" key="8">
    <source>
        <dbReference type="ARBA" id="ARBA00023004"/>
    </source>
</evidence>
<name>A0A100WM50_MYCFO</name>
<sequence>MSMKVNSGAPNVFEAGLPTLSYSLTATPHDVLEDVRLAQARAPIAVGPLGPEILSYELARDILRDNRFRLPPGITLAAQGITSGPLFDKMMSSLLGLDGAPHVRLRKLVSKAFTPRATSRLQATIHEVVNELVDRVMDAGRCDVVTDIARPYPTPIMCALLGAPREDWQLFADWTEEVFKALNFQPDVNFDESAIMRAWDELDTYVDGMVATRRDNLTDDLLSELIRAESDGDRLNLDELRMLVAGFLMAGTDTTRNQLAASVQVLCEHPDQWAKLRDHPELAMQAVEESMRHSPAACIVPRAAVEDVEFGGYLFPAGTFVLANTFAANRDPAVYTDADRFDIARKDVPAILTFGGGAHYCLGANLARRELAEALTVLTRRLKATHRAGRAPWKSLLGMTGPTTLPIEFTSDRLVAADA</sequence>
<dbReference type="FunFam" id="1.10.630.10:FF:000018">
    <property type="entry name" value="Cytochrome P450 monooxygenase"/>
    <property type="match status" value="1"/>
</dbReference>
<evidence type="ECO:0000256" key="10">
    <source>
        <dbReference type="ARBA" id="ARBA00023098"/>
    </source>
</evidence>
<keyword evidence="12" id="KW-0753">Steroid metabolism</keyword>
<keyword evidence="6" id="KW-0442">Lipid degradation</keyword>
<evidence type="ECO:0000313" key="19">
    <source>
        <dbReference type="EMBL" id="GAT00465.1"/>
    </source>
</evidence>
<keyword evidence="4 18" id="KW-0349">Heme</keyword>
<dbReference type="PRINTS" id="PR00359">
    <property type="entry name" value="BP450"/>
</dbReference>
<dbReference type="GO" id="GO:0008395">
    <property type="term" value="F:steroid hydroxylase activity"/>
    <property type="evidence" value="ECO:0007669"/>
    <property type="project" value="TreeGrafter"/>
</dbReference>
<comment type="caution">
    <text evidence="19">The sequence shown here is derived from an EMBL/GenBank/DDBJ whole genome shotgun (WGS) entry which is preliminary data.</text>
</comment>
<evidence type="ECO:0000313" key="20">
    <source>
        <dbReference type="Proteomes" id="UP000069705"/>
    </source>
</evidence>
<dbReference type="GO" id="GO:0005506">
    <property type="term" value="F:iron ion binding"/>
    <property type="evidence" value="ECO:0007669"/>
    <property type="project" value="InterPro"/>
</dbReference>
<keyword evidence="3" id="KW-0153">Cholesterol metabolism</keyword>
<evidence type="ECO:0000256" key="6">
    <source>
        <dbReference type="ARBA" id="ARBA00022963"/>
    </source>
</evidence>
<comment type="similarity">
    <text evidence="2 18">Belongs to the cytochrome P450 family.</text>
</comment>
<evidence type="ECO:0000256" key="9">
    <source>
        <dbReference type="ARBA" id="ARBA00023033"/>
    </source>
</evidence>
<dbReference type="Proteomes" id="UP000069705">
    <property type="component" value="Unassembled WGS sequence"/>
</dbReference>
<evidence type="ECO:0000256" key="3">
    <source>
        <dbReference type="ARBA" id="ARBA00022548"/>
    </source>
</evidence>
<evidence type="ECO:0000256" key="15">
    <source>
        <dbReference type="ARBA" id="ARBA00079588"/>
    </source>
</evidence>
<reference evidence="20" key="2">
    <citation type="submission" date="2016-02" db="EMBL/GenBank/DDBJ databases">
        <title>Draft genome sequence of five rapidly growing Mycobacterium species.</title>
        <authorList>
            <person name="Katahira K."/>
            <person name="Gotou Y."/>
            <person name="Iida K."/>
            <person name="Ogura Y."/>
            <person name="Hayashi T."/>
        </authorList>
    </citation>
    <scope>NUCLEOTIDE SEQUENCE [LARGE SCALE GENOMIC DNA]</scope>
    <source>
        <strain evidence="20">JCM6368</strain>
    </source>
</reference>
<proteinExistence type="inferred from homology"/>
<keyword evidence="7 18" id="KW-0560">Oxidoreductase</keyword>
<keyword evidence="5 18" id="KW-0479">Metal-binding</keyword>
<dbReference type="PANTHER" id="PTHR46696">
    <property type="entry name" value="P450, PUTATIVE (EUROFUNG)-RELATED"/>
    <property type="match status" value="1"/>
</dbReference>